<evidence type="ECO:0000256" key="1">
    <source>
        <dbReference type="SAM" id="MobiDB-lite"/>
    </source>
</evidence>
<dbReference type="Proteomes" id="UP000244855">
    <property type="component" value="Unassembled WGS sequence"/>
</dbReference>
<protein>
    <submittedName>
        <fullName evidence="3">Uncharacterized protein</fullName>
    </submittedName>
</protein>
<name>A0A2V1DF78_9PLEO</name>
<keyword evidence="2" id="KW-0472">Membrane</keyword>
<dbReference type="EMBL" id="KZ805482">
    <property type="protein sequence ID" value="PVH95839.1"/>
    <property type="molecule type" value="Genomic_DNA"/>
</dbReference>
<feature type="compositionally biased region" description="Basic and acidic residues" evidence="1">
    <location>
        <begin position="50"/>
        <end position="59"/>
    </location>
</feature>
<feature type="compositionally biased region" description="Low complexity" evidence="1">
    <location>
        <begin position="15"/>
        <end position="32"/>
    </location>
</feature>
<accession>A0A2V1DF78</accession>
<sequence length="217" mass="24021">MESHNYIRQEPYQDSPTPSRSSTPDSNPTSSTKLLSGTSHNIPVQQLEQHTFEPYRDEPPNDSSEPLLPSPPPRRQHPCRPKISIPHTTLSSPYPPPQAISPYTDSSIPNHDHPNNENVPLDNLDLYPYPAEAPPSYNVVVRESFRATLIPHVPPAANNFSSQSETDEEAALVTEEWASADDVRFRVENVVTALVVSIALLSVAAWFTLASLRDGVL</sequence>
<evidence type="ECO:0000313" key="4">
    <source>
        <dbReference type="Proteomes" id="UP000244855"/>
    </source>
</evidence>
<evidence type="ECO:0000256" key="2">
    <source>
        <dbReference type="SAM" id="Phobius"/>
    </source>
</evidence>
<organism evidence="3 4">
    <name type="scientific">Periconia macrospinosa</name>
    <dbReference type="NCBI Taxonomy" id="97972"/>
    <lineage>
        <taxon>Eukaryota</taxon>
        <taxon>Fungi</taxon>
        <taxon>Dikarya</taxon>
        <taxon>Ascomycota</taxon>
        <taxon>Pezizomycotina</taxon>
        <taxon>Dothideomycetes</taxon>
        <taxon>Pleosporomycetidae</taxon>
        <taxon>Pleosporales</taxon>
        <taxon>Massarineae</taxon>
        <taxon>Periconiaceae</taxon>
        <taxon>Periconia</taxon>
    </lineage>
</organism>
<keyword evidence="2" id="KW-1133">Transmembrane helix</keyword>
<feature type="region of interest" description="Disordered" evidence="1">
    <location>
        <begin position="1"/>
        <end position="119"/>
    </location>
</feature>
<keyword evidence="2" id="KW-0812">Transmembrane</keyword>
<feature type="compositionally biased region" description="Polar residues" evidence="1">
    <location>
        <begin position="33"/>
        <end position="49"/>
    </location>
</feature>
<feature type="transmembrane region" description="Helical" evidence="2">
    <location>
        <begin position="190"/>
        <end position="209"/>
    </location>
</feature>
<keyword evidence="4" id="KW-1185">Reference proteome</keyword>
<dbReference type="AlphaFoldDB" id="A0A2V1DF78"/>
<reference evidence="3 4" key="1">
    <citation type="journal article" date="2018" name="Sci. Rep.">
        <title>Comparative genomics provides insights into the lifestyle and reveals functional heterogeneity of dark septate endophytic fungi.</title>
        <authorList>
            <person name="Knapp D.G."/>
            <person name="Nemeth J.B."/>
            <person name="Barry K."/>
            <person name="Hainaut M."/>
            <person name="Henrissat B."/>
            <person name="Johnson J."/>
            <person name="Kuo A."/>
            <person name="Lim J.H.P."/>
            <person name="Lipzen A."/>
            <person name="Nolan M."/>
            <person name="Ohm R.A."/>
            <person name="Tamas L."/>
            <person name="Grigoriev I.V."/>
            <person name="Spatafora J.W."/>
            <person name="Nagy L.G."/>
            <person name="Kovacs G.M."/>
        </authorList>
    </citation>
    <scope>NUCLEOTIDE SEQUENCE [LARGE SCALE GENOMIC DNA]</scope>
    <source>
        <strain evidence="3 4">DSE2036</strain>
    </source>
</reference>
<evidence type="ECO:0000313" key="3">
    <source>
        <dbReference type="EMBL" id="PVH95839.1"/>
    </source>
</evidence>
<gene>
    <name evidence="3" type="ORF">DM02DRAFT_617615</name>
</gene>
<proteinExistence type="predicted"/>
<dbReference type="OrthoDB" id="3687473at2759"/>